<evidence type="ECO:0000313" key="1">
    <source>
        <dbReference type="EMBL" id="ERJ75338.1"/>
    </source>
</evidence>
<name>A0ABN0NQQ2_9BACT</name>
<comment type="caution">
    <text evidence="1">The sequence shown here is derived from an EMBL/GenBank/DDBJ whole genome shotgun (WGS) entry which is preliminary data.</text>
</comment>
<dbReference type="EMBL" id="AWUY01000175">
    <property type="protein sequence ID" value="ERJ75338.1"/>
    <property type="molecule type" value="Genomic_DNA"/>
</dbReference>
<gene>
    <name evidence="1" type="ORF">HMPREF0653_01908</name>
</gene>
<evidence type="ECO:0000313" key="2">
    <source>
        <dbReference type="Proteomes" id="UP000016660"/>
    </source>
</evidence>
<organism evidence="1 2">
    <name type="scientific">Prevotella disiens JCM 6334 = ATCC 29426</name>
    <dbReference type="NCBI Taxonomy" id="1235811"/>
    <lineage>
        <taxon>Bacteria</taxon>
        <taxon>Pseudomonadati</taxon>
        <taxon>Bacteroidota</taxon>
        <taxon>Bacteroidia</taxon>
        <taxon>Bacteroidales</taxon>
        <taxon>Prevotellaceae</taxon>
        <taxon>Prevotella</taxon>
    </lineage>
</organism>
<sequence length="41" mass="4863">MIINGILYIRLKANIKKITLFNHLLLLLAHSYTYEMERIST</sequence>
<dbReference type="Proteomes" id="UP000016660">
    <property type="component" value="Unassembled WGS sequence"/>
</dbReference>
<proteinExistence type="predicted"/>
<reference evidence="1 2" key="1">
    <citation type="submission" date="2013-06" db="EMBL/GenBank/DDBJ databases">
        <authorList>
            <person name="Weinstock G."/>
            <person name="Sodergren E."/>
            <person name="Lobos E.A."/>
            <person name="Fulton L."/>
            <person name="Fulton R."/>
            <person name="Courtney L."/>
            <person name="Fronick C."/>
            <person name="O'Laughlin M."/>
            <person name="Godfrey J."/>
            <person name="Wilson R.M."/>
            <person name="Miner T."/>
            <person name="Farmer C."/>
            <person name="Delehaunty K."/>
            <person name="Cordes M."/>
            <person name="Minx P."/>
            <person name="Tomlinson C."/>
            <person name="Chen J."/>
            <person name="Wollam A."/>
            <person name="Pepin K.H."/>
            <person name="Bhonagiri V."/>
            <person name="Zhang X."/>
            <person name="Warren W."/>
            <person name="Mitreva M."/>
            <person name="Mardis E.R."/>
            <person name="Wilson R.K."/>
        </authorList>
    </citation>
    <scope>NUCLEOTIDE SEQUENCE [LARGE SCALE GENOMIC DNA]</scope>
    <source>
        <strain evidence="1 2">ATCC 29426</strain>
    </source>
</reference>
<protein>
    <submittedName>
        <fullName evidence="1">Uncharacterized protein</fullName>
    </submittedName>
</protein>
<accession>A0ABN0NQQ2</accession>
<keyword evidence="2" id="KW-1185">Reference proteome</keyword>